<evidence type="ECO:0000313" key="1">
    <source>
        <dbReference type="EMBL" id="KAH8008191.1"/>
    </source>
</evidence>
<accession>A0ACB8FRQ5</accession>
<sequence length="79" mass="8165">MKFQLVAAFLAVCLLSLQGIRAAPNQGSFDDNNVGSNSFNDNGNNAYGGGNGGSFDGNTGGDNSFNNNGNNDGNPVVWY</sequence>
<dbReference type="Proteomes" id="UP000827872">
    <property type="component" value="Linkage Group LG06"/>
</dbReference>
<gene>
    <name evidence="1" type="ORF">K3G42_028254</name>
</gene>
<reference evidence="1" key="1">
    <citation type="submission" date="2021-08" db="EMBL/GenBank/DDBJ databases">
        <title>The first chromosome-level gecko genome reveals the dynamic sex chromosomes of Neotropical dwarf geckos (Sphaerodactylidae: Sphaerodactylus).</title>
        <authorList>
            <person name="Pinto B.J."/>
            <person name="Keating S.E."/>
            <person name="Gamble T."/>
        </authorList>
    </citation>
    <scope>NUCLEOTIDE SEQUENCE</scope>
    <source>
        <strain evidence="1">TG3544</strain>
    </source>
</reference>
<comment type="caution">
    <text evidence="1">The sequence shown here is derived from an EMBL/GenBank/DDBJ whole genome shotgun (WGS) entry which is preliminary data.</text>
</comment>
<dbReference type="EMBL" id="CM037619">
    <property type="protein sequence ID" value="KAH8008191.1"/>
    <property type="molecule type" value="Genomic_DNA"/>
</dbReference>
<name>A0ACB8FRQ5_9SAUR</name>
<protein>
    <submittedName>
        <fullName evidence="1">Uncharacterized protein</fullName>
    </submittedName>
</protein>
<proteinExistence type="predicted"/>
<organism evidence="1 2">
    <name type="scientific">Sphaerodactylus townsendi</name>
    <dbReference type="NCBI Taxonomy" id="933632"/>
    <lineage>
        <taxon>Eukaryota</taxon>
        <taxon>Metazoa</taxon>
        <taxon>Chordata</taxon>
        <taxon>Craniata</taxon>
        <taxon>Vertebrata</taxon>
        <taxon>Euteleostomi</taxon>
        <taxon>Lepidosauria</taxon>
        <taxon>Squamata</taxon>
        <taxon>Bifurcata</taxon>
        <taxon>Gekkota</taxon>
        <taxon>Sphaerodactylidae</taxon>
        <taxon>Sphaerodactylus</taxon>
    </lineage>
</organism>
<keyword evidence="2" id="KW-1185">Reference proteome</keyword>
<evidence type="ECO:0000313" key="2">
    <source>
        <dbReference type="Proteomes" id="UP000827872"/>
    </source>
</evidence>